<organism evidence="2 3">
    <name type="scientific">Kistimonas scapharcae</name>
    <dbReference type="NCBI Taxonomy" id="1036133"/>
    <lineage>
        <taxon>Bacteria</taxon>
        <taxon>Pseudomonadati</taxon>
        <taxon>Pseudomonadota</taxon>
        <taxon>Gammaproteobacteria</taxon>
        <taxon>Oceanospirillales</taxon>
        <taxon>Endozoicomonadaceae</taxon>
        <taxon>Kistimonas</taxon>
    </lineage>
</organism>
<feature type="domain" description="Zinc finger Ogr/Delta-type" evidence="1">
    <location>
        <begin position="15"/>
        <end position="58"/>
    </location>
</feature>
<dbReference type="Pfam" id="PF04606">
    <property type="entry name" value="Ogr_Delta"/>
    <property type="match status" value="1"/>
</dbReference>
<evidence type="ECO:0000313" key="3">
    <source>
        <dbReference type="Proteomes" id="UP001500604"/>
    </source>
</evidence>
<sequence length="92" mass="10850">MLFICRDDKEMRVYCPHCRAKALVRSSQFQSDTVRELYCDCTNSKCLSRFVMSLSHKHDVQPPLEKMNGMLEEMLRALPHDQRQALISNFNR</sequence>
<dbReference type="InterPro" id="IPR007684">
    <property type="entry name" value="Znf_Ogr/Delta"/>
</dbReference>
<comment type="caution">
    <text evidence="2">The sequence shown here is derived from an EMBL/GenBank/DDBJ whole genome shotgun (WGS) entry which is preliminary data.</text>
</comment>
<proteinExistence type="predicted"/>
<accession>A0ABP8V1U3</accession>
<dbReference type="EMBL" id="BAABFL010000117">
    <property type="protein sequence ID" value="GAA4649040.1"/>
    <property type="molecule type" value="Genomic_DNA"/>
</dbReference>
<dbReference type="Proteomes" id="UP001500604">
    <property type="component" value="Unassembled WGS sequence"/>
</dbReference>
<evidence type="ECO:0000313" key="2">
    <source>
        <dbReference type="EMBL" id="GAA4649040.1"/>
    </source>
</evidence>
<name>A0ABP8V1U3_9GAMM</name>
<reference evidence="3" key="1">
    <citation type="journal article" date="2019" name="Int. J. Syst. Evol. Microbiol.">
        <title>The Global Catalogue of Microorganisms (GCM) 10K type strain sequencing project: providing services to taxonomists for standard genome sequencing and annotation.</title>
        <authorList>
            <consortium name="The Broad Institute Genomics Platform"/>
            <consortium name="The Broad Institute Genome Sequencing Center for Infectious Disease"/>
            <person name="Wu L."/>
            <person name="Ma J."/>
        </authorList>
    </citation>
    <scope>NUCLEOTIDE SEQUENCE [LARGE SCALE GENOMIC DNA]</scope>
    <source>
        <strain evidence="3">JCM 17805</strain>
    </source>
</reference>
<gene>
    <name evidence="2" type="ORF">GCM10023116_13140</name>
</gene>
<keyword evidence="3" id="KW-1185">Reference proteome</keyword>
<protein>
    <recommendedName>
        <fullName evidence="1">Zinc finger Ogr/Delta-type domain-containing protein</fullName>
    </recommendedName>
</protein>
<evidence type="ECO:0000259" key="1">
    <source>
        <dbReference type="Pfam" id="PF04606"/>
    </source>
</evidence>